<dbReference type="Gene3D" id="2.40.10.10">
    <property type="entry name" value="Trypsin-like serine proteases"/>
    <property type="match status" value="1"/>
</dbReference>
<dbReference type="SUPFAM" id="SSF50494">
    <property type="entry name" value="Trypsin-like serine proteases"/>
    <property type="match status" value="1"/>
</dbReference>
<evidence type="ECO:0000256" key="2">
    <source>
        <dbReference type="ARBA" id="ARBA00024195"/>
    </source>
</evidence>
<dbReference type="OrthoDB" id="10064156at2759"/>
<name>A0A8S9X572_APOLU</name>
<dbReference type="PANTHER" id="PTHR24256">
    <property type="entry name" value="TRYPTASE-RELATED"/>
    <property type="match status" value="1"/>
</dbReference>
<dbReference type="Proteomes" id="UP000466442">
    <property type="component" value="Unassembled WGS sequence"/>
</dbReference>
<evidence type="ECO:0000256" key="3">
    <source>
        <dbReference type="SAM" id="MobiDB-lite"/>
    </source>
</evidence>
<dbReference type="EMBL" id="WIXP02000010">
    <property type="protein sequence ID" value="KAF6203629.1"/>
    <property type="molecule type" value="Genomic_DNA"/>
</dbReference>
<feature type="compositionally biased region" description="Basic and acidic residues" evidence="3">
    <location>
        <begin position="231"/>
        <end position="243"/>
    </location>
</feature>
<dbReference type="InterPro" id="IPR009003">
    <property type="entry name" value="Peptidase_S1_PA"/>
</dbReference>
<accession>A0A8S9X572</accession>
<comment type="caution">
    <text evidence="5">The sequence shown here is derived from an EMBL/GenBank/DDBJ whole genome shotgun (WGS) entry which is preliminary data.</text>
</comment>
<dbReference type="GO" id="GO:0006508">
    <property type="term" value="P:proteolysis"/>
    <property type="evidence" value="ECO:0007669"/>
    <property type="project" value="InterPro"/>
</dbReference>
<dbReference type="GO" id="GO:0004252">
    <property type="term" value="F:serine-type endopeptidase activity"/>
    <property type="evidence" value="ECO:0007669"/>
    <property type="project" value="InterPro"/>
</dbReference>
<evidence type="ECO:0000256" key="1">
    <source>
        <dbReference type="ARBA" id="ARBA00023157"/>
    </source>
</evidence>
<keyword evidence="6" id="KW-1185">Reference proteome</keyword>
<dbReference type="Pfam" id="PF00089">
    <property type="entry name" value="Trypsin"/>
    <property type="match status" value="1"/>
</dbReference>
<organism evidence="5 6">
    <name type="scientific">Apolygus lucorum</name>
    <name type="common">Small green plant bug</name>
    <name type="synonym">Lygocoris lucorum</name>
    <dbReference type="NCBI Taxonomy" id="248454"/>
    <lineage>
        <taxon>Eukaryota</taxon>
        <taxon>Metazoa</taxon>
        <taxon>Ecdysozoa</taxon>
        <taxon>Arthropoda</taxon>
        <taxon>Hexapoda</taxon>
        <taxon>Insecta</taxon>
        <taxon>Pterygota</taxon>
        <taxon>Neoptera</taxon>
        <taxon>Paraneoptera</taxon>
        <taxon>Hemiptera</taxon>
        <taxon>Heteroptera</taxon>
        <taxon>Panheteroptera</taxon>
        <taxon>Cimicomorpha</taxon>
        <taxon>Miridae</taxon>
        <taxon>Mirini</taxon>
        <taxon>Apolygus</taxon>
    </lineage>
</organism>
<dbReference type="InterPro" id="IPR051487">
    <property type="entry name" value="Ser/Thr_Proteases_Immune/Dev"/>
</dbReference>
<dbReference type="InterPro" id="IPR043504">
    <property type="entry name" value="Peptidase_S1_PA_chymotrypsin"/>
</dbReference>
<feature type="region of interest" description="Disordered" evidence="3">
    <location>
        <begin position="231"/>
        <end position="253"/>
    </location>
</feature>
<evidence type="ECO:0000259" key="4">
    <source>
        <dbReference type="Pfam" id="PF00089"/>
    </source>
</evidence>
<sequence>MAVTTMDHYSMYDHYFELDDWEDNDEQMQVTLVKRYIRDASNPMETFHGREFRSRLHFDKETVVFPLPIFFGRDIPNNNRGLPIPPMLKVLIALRYYGSSSYQYMWNCVLCSGRGVHNHNAPGSVMHKIPITIIPRDQCENNLKQTHLGKYFKLNEGFGCAAPLSEAELCKVDVGSPLVCDRGDGHYEVAGVYSWDTKCSSSLPGVVASPDTDWINQVLSTPLDTLRAEQPKPVDHLPEDVEQKPGFALGYGK</sequence>
<feature type="domain" description="Peptidase S1" evidence="4">
    <location>
        <begin position="105"/>
        <end position="214"/>
    </location>
</feature>
<dbReference type="InterPro" id="IPR001254">
    <property type="entry name" value="Trypsin_dom"/>
</dbReference>
<keyword evidence="1" id="KW-1015">Disulfide bond</keyword>
<comment type="similarity">
    <text evidence="2">Belongs to the peptidase S1 family. CLIP subfamily.</text>
</comment>
<reference evidence="5" key="1">
    <citation type="journal article" date="2021" name="Mol. Ecol. Resour.">
        <title>Apolygus lucorum genome provides insights into omnivorousness and mesophyll feeding.</title>
        <authorList>
            <person name="Liu Y."/>
            <person name="Liu H."/>
            <person name="Wang H."/>
            <person name="Huang T."/>
            <person name="Liu B."/>
            <person name="Yang B."/>
            <person name="Yin L."/>
            <person name="Li B."/>
            <person name="Zhang Y."/>
            <person name="Zhang S."/>
            <person name="Jiang F."/>
            <person name="Zhang X."/>
            <person name="Ren Y."/>
            <person name="Wang B."/>
            <person name="Wang S."/>
            <person name="Lu Y."/>
            <person name="Wu K."/>
            <person name="Fan W."/>
            <person name="Wang G."/>
        </authorList>
    </citation>
    <scope>NUCLEOTIDE SEQUENCE</scope>
    <source>
        <strain evidence="5">12Hb</strain>
    </source>
</reference>
<evidence type="ECO:0000313" key="5">
    <source>
        <dbReference type="EMBL" id="KAF6203629.1"/>
    </source>
</evidence>
<evidence type="ECO:0000313" key="6">
    <source>
        <dbReference type="Proteomes" id="UP000466442"/>
    </source>
</evidence>
<dbReference type="AlphaFoldDB" id="A0A8S9X572"/>
<gene>
    <name evidence="5" type="ORF">GE061_001961</name>
</gene>
<proteinExistence type="inferred from homology"/>
<protein>
    <recommendedName>
        <fullName evidence="4">Peptidase S1 domain-containing protein</fullName>
    </recommendedName>
</protein>